<gene>
    <name evidence="3" type="ORF">STAS_17142</name>
</gene>
<dbReference type="OrthoDB" id="10264062at2759"/>
<dbReference type="Gene3D" id="1.10.472.80">
    <property type="entry name" value="Ypt/Rab-GAP domain of gyp1p, domain 3"/>
    <property type="match status" value="1"/>
</dbReference>
<sequence length="806" mass="90668">MSFDANEKQWKCVKGGTVNFQRVSSIVRDIGEPCLYQSPIKINKMLKPEKWQATFDSEGKILGFQKVLKLIILGVGASEVLYDIMRLLAIISNTSFTLLSLQYEGVLAFGLLMMAKSFQLYKISECYYPGELVEKAFILVPAQNPTETYLSSILSPYFCLKTCHYKLSLSSFGDFAGGQRPRVTPFGACVLMPGVDPSIRPEVWEFLLGCYSLSSTAEYRRQLRTARSSSGTVNNPSGNHLLAYVFAAWERYRDLVKQCQMMHSSIGTGSLAYIVGSKVMDMRISSKEDRGRDTEVQSARFTDATSNNIEDNFVMNRKSSDKSYTCEKEGSDDSGDLVCVRDSAMGGAYDSTCRTPSPDPCNYTFPTAHETHEPNYMAENYLDFPTLPFRDLFEENNEDTKVDSLHEGKNSSKRKLRYDDEHMHSFEIDNNADLVVESDSLPSNSVSLYDNPKSDIINSDMRESISRPSNLEYGPELFNGLRISDAPELPAQYATTSQEGAASEDRVSEWLWTLHRIVVDVVRTDSHLEFYEDTKNLARMSDILAVYAWVDPATGYCQGMSDLLSPFIVLFEDNADAFWCFEMLLRRMRENFKMEGPTGVMKQLQALWHILELTDREMFSHLSHIGAQSLHFAFRMLLVLFRRELSFNEALCMWEMIWAADFNVTLTCLLDENCPEVLAIQLSKEAETESGEESTDCGGNPSKHGTVERSISDNGIESLAARPFCGLTKTFWSRSDHFQIRTLVSSTKNGDDELPVFCVAAVLIINPKALPLLSLPSLLLGHSTGNTVYVVMASDFRPFRFLAAGL</sequence>
<accession>A0A5A7Q6A3</accession>
<keyword evidence="4" id="KW-1185">Reference proteome</keyword>
<reference evidence="4" key="1">
    <citation type="journal article" date="2019" name="Curr. Biol.">
        <title>Genome Sequence of Striga asiatica Provides Insight into the Evolution of Plant Parasitism.</title>
        <authorList>
            <person name="Yoshida S."/>
            <person name="Kim S."/>
            <person name="Wafula E.K."/>
            <person name="Tanskanen J."/>
            <person name="Kim Y.M."/>
            <person name="Honaas L."/>
            <person name="Yang Z."/>
            <person name="Spallek T."/>
            <person name="Conn C.E."/>
            <person name="Ichihashi Y."/>
            <person name="Cheong K."/>
            <person name="Cui S."/>
            <person name="Der J.P."/>
            <person name="Gundlach H."/>
            <person name="Jiao Y."/>
            <person name="Hori C."/>
            <person name="Ishida J.K."/>
            <person name="Kasahara H."/>
            <person name="Kiba T."/>
            <person name="Kim M.S."/>
            <person name="Koo N."/>
            <person name="Laohavisit A."/>
            <person name="Lee Y.H."/>
            <person name="Lumba S."/>
            <person name="McCourt P."/>
            <person name="Mortimer J.C."/>
            <person name="Mutuku J.M."/>
            <person name="Nomura T."/>
            <person name="Sasaki-Sekimoto Y."/>
            <person name="Seto Y."/>
            <person name="Wang Y."/>
            <person name="Wakatake T."/>
            <person name="Sakakibara H."/>
            <person name="Demura T."/>
            <person name="Yamaguchi S."/>
            <person name="Yoneyama K."/>
            <person name="Manabe R.I."/>
            <person name="Nelson D.C."/>
            <person name="Schulman A.H."/>
            <person name="Timko M.P."/>
            <person name="dePamphilis C.W."/>
            <person name="Choi D."/>
            <person name="Shirasu K."/>
        </authorList>
    </citation>
    <scope>NUCLEOTIDE SEQUENCE [LARGE SCALE GENOMIC DNA]</scope>
    <source>
        <strain evidence="4">cv. UVA1</strain>
    </source>
</reference>
<dbReference type="Gene3D" id="1.10.8.270">
    <property type="entry name" value="putative rabgap domain of human tbc1 domain family member 14 like domains"/>
    <property type="match status" value="1"/>
</dbReference>
<proteinExistence type="predicted"/>
<name>A0A5A7Q6A3_STRAF</name>
<dbReference type="InterPro" id="IPR035969">
    <property type="entry name" value="Rab-GAP_TBC_sf"/>
</dbReference>
<dbReference type="SMART" id="SM00164">
    <property type="entry name" value="TBC"/>
    <property type="match status" value="1"/>
</dbReference>
<dbReference type="PROSITE" id="PS50086">
    <property type="entry name" value="TBC_RABGAP"/>
    <property type="match status" value="1"/>
</dbReference>
<dbReference type="SUPFAM" id="SSF47923">
    <property type="entry name" value="Ypt/Rab-GAP domain of gyp1p"/>
    <property type="match status" value="2"/>
</dbReference>
<dbReference type="Proteomes" id="UP000325081">
    <property type="component" value="Unassembled WGS sequence"/>
</dbReference>
<comment type="caution">
    <text evidence="3">The sequence shown here is derived from an EMBL/GenBank/DDBJ whole genome shotgun (WGS) entry which is preliminary data.</text>
</comment>
<organism evidence="3 4">
    <name type="scientific">Striga asiatica</name>
    <name type="common">Asiatic witchweed</name>
    <name type="synonym">Buchnera asiatica</name>
    <dbReference type="NCBI Taxonomy" id="4170"/>
    <lineage>
        <taxon>Eukaryota</taxon>
        <taxon>Viridiplantae</taxon>
        <taxon>Streptophyta</taxon>
        <taxon>Embryophyta</taxon>
        <taxon>Tracheophyta</taxon>
        <taxon>Spermatophyta</taxon>
        <taxon>Magnoliopsida</taxon>
        <taxon>eudicotyledons</taxon>
        <taxon>Gunneridae</taxon>
        <taxon>Pentapetalae</taxon>
        <taxon>asterids</taxon>
        <taxon>lamiids</taxon>
        <taxon>Lamiales</taxon>
        <taxon>Orobanchaceae</taxon>
        <taxon>Buchnereae</taxon>
        <taxon>Striga</taxon>
    </lineage>
</organism>
<dbReference type="InterPro" id="IPR000195">
    <property type="entry name" value="Rab-GAP-TBC_dom"/>
</dbReference>
<dbReference type="GO" id="GO:0005096">
    <property type="term" value="F:GTPase activator activity"/>
    <property type="evidence" value="ECO:0007669"/>
    <property type="project" value="TreeGrafter"/>
</dbReference>
<dbReference type="FunFam" id="1.10.8.270:FF:000021">
    <property type="entry name" value="Ypt/Rab-GAP domain of gyp1p superfamily protein"/>
    <property type="match status" value="1"/>
</dbReference>
<dbReference type="Pfam" id="PF00566">
    <property type="entry name" value="RabGAP-TBC"/>
    <property type="match status" value="1"/>
</dbReference>
<dbReference type="EMBL" id="BKCP01005883">
    <property type="protein sequence ID" value="GER40478.1"/>
    <property type="molecule type" value="Genomic_DNA"/>
</dbReference>
<dbReference type="PANTHER" id="PTHR22957">
    <property type="entry name" value="TBC1 DOMAIN FAMILY MEMBER GTPASE-ACTIVATING PROTEIN"/>
    <property type="match status" value="1"/>
</dbReference>
<dbReference type="PANTHER" id="PTHR22957:SF456">
    <property type="entry name" value="YPT_RAB-GAP DOMAIN OF GYP1P SUPERFAMILY PROTEIN"/>
    <property type="match status" value="1"/>
</dbReference>
<evidence type="ECO:0000313" key="4">
    <source>
        <dbReference type="Proteomes" id="UP000325081"/>
    </source>
</evidence>
<dbReference type="AlphaFoldDB" id="A0A5A7Q6A3"/>
<evidence type="ECO:0000259" key="2">
    <source>
        <dbReference type="PROSITE" id="PS50086"/>
    </source>
</evidence>
<evidence type="ECO:0000313" key="3">
    <source>
        <dbReference type="EMBL" id="GER40478.1"/>
    </source>
</evidence>
<feature type="domain" description="Rab-GAP TBC" evidence="2">
    <location>
        <begin position="500"/>
        <end position="661"/>
    </location>
</feature>
<feature type="region of interest" description="Disordered" evidence="1">
    <location>
        <begin position="685"/>
        <end position="709"/>
    </location>
</feature>
<protein>
    <submittedName>
        <fullName evidence="3">Ypt/Rab-GAP domain of gyp1p superfamily protein</fullName>
    </submittedName>
</protein>
<evidence type="ECO:0000256" key="1">
    <source>
        <dbReference type="SAM" id="MobiDB-lite"/>
    </source>
</evidence>